<dbReference type="OrthoDB" id="9802710at2"/>
<dbReference type="EMBL" id="FWWY01000001">
    <property type="protein sequence ID" value="SMC03526.1"/>
    <property type="molecule type" value="Genomic_DNA"/>
</dbReference>
<dbReference type="Proteomes" id="UP000192660">
    <property type="component" value="Unassembled WGS sequence"/>
</dbReference>
<dbReference type="AlphaFoldDB" id="A0A1W1WB79"/>
<accession>A0A1W1WB79</accession>
<dbReference type="RefSeq" id="WP_020375187.1">
    <property type="nucleotide sequence ID" value="NZ_FWWY01000001.1"/>
</dbReference>
<dbReference type="PANTHER" id="PTHR38455">
    <property type="entry name" value="HYPOTHETICAL CYTOSOLIC PROTEIN"/>
    <property type="match status" value="1"/>
</dbReference>
<dbReference type="PIRSF" id="PIRSF037263">
    <property type="entry name" value="DUF951_bac"/>
    <property type="match status" value="1"/>
</dbReference>
<proteinExistence type="predicted"/>
<name>A0A1W1WB79_SULTA</name>
<dbReference type="Pfam" id="PF06107">
    <property type="entry name" value="DUF951"/>
    <property type="match status" value="1"/>
</dbReference>
<evidence type="ECO:0000313" key="1">
    <source>
        <dbReference type="EMBL" id="SMC03526.1"/>
    </source>
</evidence>
<evidence type="ECO:0008006" key="3">
    <source>
        <dbReference type="Google" id="ProtNLM"/>
    </source>
</evidence>
<dbReference type="PANTHER" id="PTHR38455:SF1">
    <property type="entry name" value="DUF951 DOMAIN-CONTAINING PROTEIN"/>
    <property type="match status" value="1"/>
</dbReference>
<gene>
    <name evidence="1" type="ORF">SAMN00768000_1134</name>
</gene>
<evidence type="ECO:0000313" key="2">
    <source>
        <dbReference type="Proteomes" id="UP000192660"/>
    </source>
</evidence>
<reference evidence="2" key="1">
    <citation type="submission" date="2017-04" db="EMBL/GenBank/DDBJ databases">
        <authorList>
            <person name="Varghese N."/>
            <person name="Submissions S."/>
        </authorList>
    </citation>
    <scope>NUCLEOTIDE SEQUENCE [LARGE SCALE GENOMIC DNA]</scope>
    <source>
        <strain evidence="2">DSM 9293</strain>
    </source>
</reference>
<sequence length="71" mass="8120">MGPIQYHLNDVVELKKPHPCGNKLWIITRTGIDFGLKCQKCGHRIMIPRKTFERAVKRIVSVAENVADPNH</sequence>
<dbReference type="STRING" id="28034.BFX07_03995"/>
<organism evidence="1 2">
    <name type="scientific">Sulfobacillus thermosulfidooxidans (strain DSM 9293 / VKM B-1269 / AT-1)</name>
    <dbReference type="NCBI Taxonomy" id="929705"/>
    <lineage>
        <taxon>Bacteria</taxon>
        <taxon>Bacillati</taxon>
        <taxon>Bacillota</taxon>
        <taxon>Clostridia</taxon>
        <taxon>Eubacteriales</taxon>
        <taxon>Clostridiales Family XVII. Incertae Sedis</taxon>
        <taxon>Sulfobacillus</taxon>
    </lineage>
</organism>
<dbReference type="InterPro" id="IPR009296">
    <property type="entry name" value="DUF951"/>
</dbReference>
<keyword evidence="2" id="KW-1185">Reference proteome</keyword>
<protein>
    <recommendedName>
        <fullName evidence="3">DUF951 domain-containing protein</fullName>
    </recommendedName>
</protein>